<keyword evidence="2" id="KW-0378">Hydrolase</keyword>
<gene>
    <name evidence="2" type="ORF">ICN82_20395</name>
</gene>
<sequence length="184" mass="20042">MGRAALLLMLGLGFCEGPEIPDYDRGAFSGWIDEDGDCQRTRAELMIARSSGPVTLSADGCRAIRGTWRDPYSGEVHSEAEEVQIDHLVPLKWAWMHGAHGWSAAERDRFALDPDNLRIVGGGLNAAKGAKDPLDWLPPRAAAQCGYLRGFEGIVARYRLEVDAAWAEAMSRTRLRVCSGDGAA</sequence>
<accession>A0A8J6YZQ4</accession>
<comment type="caution">
    <text evidence="2">The sequence shown here is derived from an EMBL/GenBank/DDBJ whole genome shotgun (WGS) entry which is preliminary data.</text>
</comment>
<feature type="domain" description="GmrSD restriction endonucleases C-terminal" evidence="1">
    <location>
        <begin position="65"/>
        <end position="171"/>
    </location>
</feature>
<dbReference type="Pfam" id="PF07510">
    <property type="entry name" value="GmrSD_C"/>
    <property type="match status" value="1"/>
</dbReference>
<reference evidence="2" key="1">
    <citation type="submission" date="2020-09" db="EMBL/GenBank/DDBJ databases">
        <title>A novel bacterium of genus Mangrovicoccus, isolated from South China Sea.</title>
        <authorList>
            <person name="Huang H."/>
            <person name="Mo K."/>
            <person name="Hu Y."/>
        </authorList>
    </citation>
    <scope>NUCLEOTIDE SEQUENCE</scope>
    <source>
        <strain evidence="2">HB182678</strain>
    </source>
</reference>
<dbReference type="Proteomes" id="UP000609121">
    <property type="component" value="Unassembled WGS sequence"/>
</dbReference>
<keyword evidence="2" id="KW-0255">Endonuclease</keyword>
<evidence type="ECO:0000259" key="1">
    <source>
        <dbReference type="Pfam" id="PF07510"/>
    </source>
</evidence>
<keyword evidence="2" id="KW-0540">Nuclease</keyword>
<protein>
    <submittedName>
        <fullName evidence="2">HNH endonuclease</fullName>
    </submittedName>
</protein>
<organism evidence="2 3">
    <name type="scientific">Mangrovicoccus algicola</name>
    <dbReference type="NCBI Taxonomy" id="2771008"/>
    <lineage>
        <taxon>Bacteria</taxon>
        <taxon>Pseudomonadati</taxon>
        <taxon>Pseudomonadota</taxon>
        <taxon>Alphaproteobacteria</taxon>
        <taxon>Rhodobacterales</taxon>
        <taxon>Paracoccaceae</taxon>
        <taxon>Mangrovicoccus</taxon>
    </lineage>
</organism>
<dbReference type="RefSeq" id="WP_193186959.1">
    <property type="nucleotide sequence ID" value="NZ_JACVXA010000106.1"/>
</dbReference>
<proteinExistence type="predicted"/>
<dbReference type="EMBL" id="JACVXA010000106">
    <property type="protein sequence ID" value="MBE3640570.1"/>
    <property type="molecule type" value="Genomic_DNA"/>
</dbReference>
<dbReference type="GO" id="GO:0004519">
    <property type="term" value="F:endonuclease activity"/>
    <property type="evidence" value="ECO:0007669"/>
    <property type="project" value="UniProtKB-KW"/>
</dbReference>
<dbReference type="InterPro" id="IPR011089">
    <property type="entry name" value="GmrSD_C"/>
</dbReference>
<name>A0A8J6YZQ4_9RHOB</name>
<evidence type="ECO:0000313" key="2">
    <source>
        <dbReference type="EMBL" id="MBE3640570.1"/>
    </source>
</evidence>
<evidence type="ECO:0000313" key="3">
    <source>
        <dbReference type="Proteomes" id="UP000609121"/>
    </source>
</evidence>
<dbReference type="AlphaFoldDB" id="A0A8J6YZQ4"/>
<keyword evidence="3" id="KW-1185">Reference proteome</keyword>